<keyword evidence="1" id="KW-0732">Signal</keyword>
<dbReference type="RefSeq" id="WP_163924186.1">
    <property type="nucleotide sequence ID" value="NZ_AP022593.1"/>
</dbReference>
<accession>A0A7I7S624</accession>
<dbReference type="KEGG" id="marz:MARA_57800"/>
<dbReference type="AlphaFoldDB" id="A0A7I7S624"/>
<geneLocation type="plasmid" evidence="3">
    <name>pjcm18538 dna</name>
</geneLocation>
<organism evidence="2 3">
    <name type="scientific">Mycolicibacterium arabiense</name>
    <dbReference type="NCBI Taxonomy" id="1286181"/>
    <lineage>
        <taxon>Bacteria</taxon>
        <taxon>Bacillati</taxon>
        <taxon>Actinomycetota</taxon>
        <taxon>Actinomycetes</taxon>
        <taxon>Mycobacteriales</taxon>
        <taxon>Mycobacteriaceae</taxon>
        <taxon>Mycolicibacterium</taxon>
    </lineage>
</organism>
<evidence type="ECO:0000313" key="3">
    <source>
        <dbReference type="Proteomes" id="UP000467428"/>
    </source>
</evidence>
<feature type="signal peptide" evidence="1">
    <location>
        <begin position="1"/>
        <end position="27"/>
    </location>
</feature>
<reference evidence="2 3" key="1">
    <citation type="journal article" date="2019" name="Emerg. Microbes Infect.">
        <title>Comprehensive subspecies identification of 175 nontuberculous mycobacteria species based on 7547 genomic profiles.</title>
        <authorList>
            <person name="Matsumoto Y."/>
            <person name="Kinjo T."/>
            <person name="Motooka D."/>
            <person name="Nabeya D."/>
            <person name="Jung N."/>
            <person name="Uechi K."/>
            <person name="Horii T."/>
            <person name="Iida T."/>
            <person name="Fujita J."/>
            <person name="Nakamura S."/>
        </authorList>
    </citation>
    <scope>NUCLEOTIDE SEQUENCE [LARGE SCALE GENOMIC DNA]</scope>
    <source>
        <strain evidence="2 3">JCM 18538</strain>
    </source>
</reference>
<dbReference type="EMBL" id="AP022593">
    <property type="protein sequence ID" value="BBY52312.1"/>
    <property type="molecule type" value="Genomic_DNA"/>
</dbReference>
<feature type="chain" id="PRO_5029758047" evidence="1">
    <location>
        <begin position="28"/>
        <end position="75"/>
    </location>
</feature>
<name>A0A7I7S624_9MYCO</name>
<gene>
    <name evidence="2" type="ORF">MARA_57800</name>
</gene>
<sequence length="75" mass="7339">MKLSHIATLVITGAAAAAIATAPAASAASVGVDAAPTGATITQRDGHVHIHATPPPVSEPRSYGEFASPALILGD</sequence>
<keyword evidence="3" id="KW-1185">Reference proteome</keyword>
<evidence type="ECO:0000313" key="2">
    <source>
        <dbReference type="EMBL" id="BBY52312.1"/>
    </source>
</evidence>
<protein>
    <submittedName>
        <fullName evidence="2">Uncharacterized protein</fullName>
    </submittedName>
</protein>
<proteinExistence type="predicted"/>
<evidence type="ECO:0000256" key="1">
    <source>
        <dbReference type="SAM" id="SignalP"/>
    </source>
</evidence>
<dbReference type="Proteomes" id="UP000467428">
    <property type="component" value="Chromosome"/>
</dbReference>